<dbReference type="PROSITE" id="PS51737">
    <property type="entry name" value="RECOMBINASE_DNA_BIND"/>
    <property type="match status" value="1"/>
</dbReference>
<evidence type="ECO:0000256" key="1">
    <source>
        <dbReference type="SAM" id="Coils"/>
    </source>
</evidence>
<dbReference type="InterPro" id="IPR038109">
    <property type="entry name" value="DNA_bind_recomb_sf"/>
</dbReference>
<dbReference type="PANTHER" id="PTHR30461:SF23">
    <property type="entry name" value="DNA RECOMBINASE-RELATED"/>
    <property type="match status" value="1"/>
</dbReference>
<dbReference type="SMART" id="SM00857">
    <property type="entry name" value="Resolvase"/>
    <property type="match status" value="1"/>
</dbReference>
<name>A0A9W3JG97_BACTU</name>
<dbReference type="RefSeq" id="WP_000273126.1">
    <property type="nucleotide sequence ID" value="NC_018500.1"/>
</dbReference>
<dbReference type="GO" id="GO:0003677">
    <property type="term" value="F:DNA binding"/>
    <property type="evidence" value="ECO:0007669"/>
    <property type="project" value="InterPro"/>
</dbReference>
<dbReference type="SUPFAM" id="SSF53041">
    <property type="entry name" value="Resolvase-like"/>
    <property type="match status" value="1"/>
</dbReference>
<dbReference type="GeneID" id="99618147"/>
<dbReference type="Gene3D" id="3.40.50.1390">
    <property type="entry name" value="Resolvase, N-terminal catalytic domain"/>
    <property type="match status" value="1"/>
</dbReference>
<feature type="domain" description="Recombinase" evidence="3">
    <location>
        <begin position="163"/>
        <end position="288"/>
    </location>
</feature>
<reference evidence="4 5" key="1">
    <citation type="submission" date="2012-08" db="EMBL/GenBank/DDBJ databases">
        <authorList>
            <person name="Doggett N."/>
            <person name="Teshima H."/>
            <person name="Bruce D."/>
            <person name="Detter J.C."/>
            <person name="Johnson S.L."/>
            <person name="Han C."/>
        </authorList>
    </citation>
    <scope>NUCLEOTIDE SEQUENCE [LARGE SCALE GENOMIC DNA]</scope>
    <source>
        <strain evidence="4 5">HD-771</strain>
    </source>
</reference>
<evidence type="ECO:0000313" key="4">
    <source>
        <dbReference type="EMBL" id="AFQ15532.1"/>
    </source>
</evidence>
<dbReference type="Proteomes" id="UP000005259">
    <property type="component" value="Chromosome"/>
</dbReference>
<dbReference type="Gene3D" id="3.90.1750.20">
    <property type="entry name" value="Putative Large Serine Recombinase, Chain B, Domain 2"/>
    <property type="match status" value="1"/>
</dbReference>
<evidence type="ECO:0000259" key="2">
    <source>
        <dbReference type="PROSITE" id="PS51736"/>
    </source>
</evidence>
<dbReference type="InterPro" id="IPR011109">
    <property type="entry name" value="DNA_bind_recombinase_dom"/>
</dbReference>
<dbReference type="CDD" id="cd00338">
    <property type="entry name" value="Ser_Recombinase"/>
    <property type="match status" value="1"/>
</dbReference>
<sequence length="490" mass="57607">MYELKYAVYVRVSTDRDEQVSSIENQIDICRYWIEKNGYEWDENSIYKDEAVSGTAWLERHAMQLILEKVRRKELDTVVFKSIHRLGRDLRDALEIKEILLGHGVRLVTIEEGYDSYYEGKNDLKFEMYAMFASQLPKTVSVSVSAALAAKVRRGEYTGGIVPYGYKIVDQKYTINEEEAELVRKMYELYDNGLGYMKIADAINDMGVPSRTGKLWAYPSIRAIITNAAYKGDYIMQKYAEVKVDGRKKMIINPKEKWVVFENHHPAIITRDLWDRVNNSKTDKKTKRRVAIKNELRGLACCAHCRTPLALQQRMYKNKEGETRYYCYLICGRYKRMGARGCVKHSGLQYSDLRLFVLQKLKEKENDLEKVFNLNDTDKHQEKQKKLRKEKKELEIKRERLLDLYLDGGPIDKETFTKRDKNFEKIIKEKELEILKLDDVKTLVVEQQKVKEAFELLEKSEDLYSTFKKLITRIEVSQDGVINIVYRFEE</sequence>
<protein>
    <submittedName>
        <fullName evidence="4">Site-specific recombinase</fullName>
    </submittedName>
</protein>
<dbReference type="InterPro" id="IPR050639">
    <property type="entry name" value="SSR_resolvase"/>
</dbReference>
<feature type="domain" description="Resolvase/invertase-type recombinase catalytic" evidence="2">
    <location>
        <begin position="5"/>
        <end position="155"/>
    </location>
</feature>
<dbReference type="KEGG" id="bti:BTG_10340"/>
<organism evidence="4 5">
    <name type="scientific">Bacillus thuringiensis HD-771</name>
    <dbReference type="NCBI Taxonomy" id="1218175"/>
    <lineage>
        <taxon>Bacteria</taxon>
        <taxon>Bacillati</taxon>
        <taxon>Bacillota</taxon>
        <taxon>Bacilli</taxon>
        <taxon>Bacillales</taxon>
        <taxon>Bacillaceae</taxon>
        <taxon>Bacillus</taxon>
        <taxon>Bacillus cereus group</taxon>
    </lineage>
</organism>
<gene>
    <name evidence="4" type="ORF">BTG_10340</name>
</gene>
<dbReference type="PANTHER" id="PTHR30461">
    <property type="entry name" value="DNA-INVERTASE FROM LAMBDOID PROPHAGE"/>
    <property type="match status" value="1"/>
</dbReference>
<dbReference type="AlphaFoldDB" id="A0A9W3JG97"/>
<feature type="coiled-coil region" evidence="1">
    <location>
        <begin position="377"/>
        <end position="404"/>
    </location>
</feature>
<dbReference type="InterPro" id="IPR036162">
    <property type="entry name" value="Resolvase-like_N_sf"/>
</dbReference>
<dbReference type="InterPro" id="IPR006119">
    <property type="entry name" value="Resolv_N"/>
</dbReference>
<evidence type="ECO:0000259" key="3">
    <source>
        <dbReference type="PROSITE" id="PS51737"/>
    </source>
</evidence>
<evidence type="ECO:0000313" key="5">
    <source>
        <dbReference type="Proteomes" id="UP000005259"/>
    </source>
</evidence>
<dbReference type="Pfam" id="PF00239">
    <property type="entry name" value="Resolvase"/>
    <property type="match status" value="1"/>
</dbReference>
<keyword evidence="1" id="KW-0175">Coiled coil</keyword>
<dbReference type="FunFam" id="3.40.50.1390:FF:000012">
    <property type="entry name" value="Site-specific recombinase"/>
    <property type="match status" value="1"/>
</dbReference>
<dbReference type="GO" id="GO:0000150">
    <property type="term" value="F:DNA strand exchange activity"/>
    <property type="evidence" value="ECO:0007669"/>
    <property type="project" value="InterPro"/>
</dbReference>
<dbReference type="Pfam" id="PF07508">
    <property type="entry name" value="Recombinase"/>
    <property type="match status" value="1"/>
</dbReference>
<dbReference type="EMBL" id="CP003752">
    <property type="protein sequence ID" value="AFQ15532.1"/>
    <property type="molecule type" value="Genomic_DNA"/>
</dbReference>
<proteinExistence type="predicted"/>
<dbReference type="SMR" id="A0A9W3JG97"/>
<accession>A0A9W3JG97</accession>
<dbReference type="PROSITE" id="PS51736">
    <property type="entry name" value="RECOMBINASES_3"/>
    <property type="match status" value="1"/>
</dbReference>